<organism evidence="2 3">
    <name type="scientific">Planococcus faecalis</name>
    <dbReference type="NCBI Taxonomy" id="1598147"/>
    <lineage>
        <taxon>Bacteria</taxon>
        <taxon>Bacillati</taxon>
        <taxon>Bacillota</taxon>
        <taxon>Bacilli</taxon>
        <taxon>Bacillales</taxon>
        <taxon>Caryophanaceae</taxon>
        <taxon>Planococcus</taxon>
    </lineage>
</organism>
<keyword evidence="3" id="KW-1185">Reference proteome</keyword>
<name>A0ABM6IS04_9BACL</name>
<evidence type="ECO:0000313" key="3">
    <source>
        <dbReference type="Proteomes" id="UP000189661"/>
    </source>
</evidence>
<evidence type="ECO:0008006" key="4">
    <source>
        <dbReference type="Google" id="ProtNLM"/>
    </source>
</evidence>
<proteinExistence type="predicted"/>
<reference evidence="2 3" key="1">
    <citation type="submission" date="2017-01" db="EMBL/GenBank/DDBJ databases">
        <title>Planococcus faecalis genome complete sequence.</title>
        <authorList>
            <person name="Lee P.C."/>
        </authorList>
    </citation>
    <scope>NUCLEOTIDE SEQUENCE [LARGE SCALE GENOMIC DNA]</scope>
    <source>
        <strain evidence="2 3">AJ003</strain>
    </source>
</reference>
<dbReference type="EMBL" id="CP019401">
    <property type="protein sequence ID" value="AQU78311.1"/>
    <property type="molecule type" value="Genomic_DNA"/>
</dbReference>
<dbReference type="Proteomes" id="UP000189661">
    <property type="component" value="Chromosome"/>
</dbReference>
<evidence type="ECO:0000256" key="1">
    <source>
        <dbReference type="SAM" id="Coils"/>
    </source>
</evidence>
<accession>A0ABM6IS04</accession>
<sequence length="214" mass="25407">MTYTTIFKEDAEYQSFTNEYLRKKARFEEMAQQGLYNKEHLKEVANKLHKDLETNVKTHHQTRIETIEKRMDELQKVTQKTRYAERPGDAKEFEMRFKLANDYELQNMVQDLDTTDLLEITLLRMELKNRNLEQQSERVKRYAILNKLDGMTEQQQQEQEELQYQLGVFSTLGTRNIILNDAPVPLDNIGRELSKTANQVVNDKVIRDVDLNQF</sequence>
<keyword evidence="1" id="KW-0175">Coiled coil</keyword>
<dbReference type="RefSeq" id="WP_071154652.1">
    <property type="nucleotide sequence ID" value="NZ_CP019401.1"/>
</dbReference>
<evidence type="ECO:0000313" key="2">
    <source>
        <dbReference type="EMBL" id="AQU78311.1"/>
    </source>
</evidence>
<protein>
    <recommendedName>
        <fullName evidence="4">DUF4355 domain-containing protein</fullName>
    </recommendedName>
</protein>
<feature type="coiled-coil region" evidence="1">
    <location>
        <begin position="115"/>
        <end position="142"/>
    </location>
</feature>
<gene>
    <name evidence="2" type="ORF">AJGP001_02915</name>
</gene>